<evidence type="ECO:0000256" key="6">
    <source>
        <dbReference type="ARBA" id="ARBA00022840"/>
    </source>
</evidence>
<evidence type="ECO:0000256" key="1">
    <source>
        <dbReference type="ARBA" id="ARBA00022448"/>
    </source>
</evidence>
<protein>
    <recommendedName>
        <fullName evidence="11">Potassium-transporting ATPase KdpC subunit</fullName>
    </recommendedName>
    <alternativeName>
        <fullName evidence="11">ATP phosphohydrolase [potassium-transporting] C chain</fullName>
    </alternativeName>
    <alternativeName>
        <fullName evidence="11">Potassium-binding and translocating subunit C</fullName>
    </alternativeName>
    <alternativeName>
        <fullName evidence="11">Potassium-translocating ATPase C chain</fullName>
    </alternativeName>
</protein>
<dbReference type="NCBIfam" id="TIGR00681">
    <property type="entry name" value="kdpC"/>
    <property type="match status" value="1"/>
</dbReference>
<evidence type="ECO:0000256" key="5">
    <source>
        <dbReference type="ARBA" id="ARBA00022741"/>
    </source>
</evidence>
<keyword evidence="6 11" id="KW-0067">ATP-binding</keyword>
<keyword evidence="13" id="KW-1185">Reference proteome</keyword>
<dbReference type="InterPro" id="IPR003820">
    <property type="entry name" value="KdpC"/>
</dbReference>
<dbReference type="HAMAP" id="MF_00276">
    <property type="entry name" value="KdpC"/>
    <property type="match status" value="1"/>
</dbReference>
<keyword evidence="1 11" id="KW-0813">Transport</keyword>
<evidence type="ECO:0000256" key="2">
    <source>
        <dbReference type="ARBA" id="ARBA00022475"/>
    </source>
</evidence>
<name>A0ABQ5YIG4_9NEIS</name>
<evidence type="ECO:0000256" key="9">
    <source>
        <dbReference type="ARBA" id="ARBA00023065"/>
    </source>
</evidence>
<keyword evidence="5 11" id="KW-0547">Nucleotide-binding</keyword>
<reference evidence="13" key="1">
    <citation type="journal article" date="2019" name="Int. J. Syst. Evol. Microbiol.">
        <title>The Global Catalogue of Microorganisms (GCM) 10K type strain sequencing project: providing services to taxonomists for standard genome sequencing and annotation.</title>
        <authorList>
            <consortium name="The Broad Institute Genomics Platform"/>
            <consortium name="The Broad Institute Genome Sequencing Center for Infectious Disease"/>
            <person name="Wu L."/>
            <person name="Ma J."/>
        </authorList>
    </citation>
    <scope>NUCLEOTIDE SEQUENCE [LARGE SCALE GENOMIC DNA]</scope>
    <source>
        <strain evidence="13">NBRC 110044</strain>
    </source>
</reference>
<evidence type="ECO:0000313" key="13">
    <source>
        <dbReference type="Proteomes" id="UP001156706"/>
    </source>
</evidence>
<keyword evidence="2 11" id="KW-1003">Cell membrane</keyword>
<dbReference type="Proteomes" id="UP001156706">
    <property type="component" value="Unassembled WGS sequence"/>
</dbReference>
<organism evidence="12 13">
    <name type="scientific">Chitinimonas prasina</name>
    <dbReference type="NCBI Taxonomy" id="1434937"/>
    <lineage>
        <taxon>Bacteria</taxon>
        <taxon>Pseudomonadati</taxon>
        <taxon>Pseudomonadota</taxon>
        <taxon>Betaproteobacteria</taxon>
        <taxon>Neisseriales</taxon>
        <taxon>Chitinibacteraceae</taxon>
        <taxon>Chitinimonas</taxon>
    </lineage>
</organism>
<dbReference type="PANTHER" id="PTHR30042:SF2">
    <property type="entry name" value="POTASSIUM-TRANSPORTING ATPASE KDPC SUBUNIT"/>
    <property type="match status" value="1"/>
</dbReference>
<dbReference type="Pfam" id="PF02669">
    <property type="entry name" value="KdpC"/>
    <property type="match status" value="1"/>
</dbReference>
<dbReference type="PANTHER" id="PTHR30042">
    <property type="entry name" value="POTASSIUM-TRANSPORTING ATPASE C CHAIN"/>
    <property type="match status" value="1"/>
</dbReference>
<evidence type="ECO:0000256" key="10">
    <source>
        <dbReference type="ARBA" id="ARBA00023136"/>
    </source>
</evidence>
<evidence type="ECO:0000256" key="4">
    <source>
        <dbReference type="ARBA" id="ARBA00022692"/>
    </source>
</evidence>
<evidence type="ECO:0000256" key="11">
    <source>
        <dbReference type="HAMAP-Rule" id="MF_00276"/>
    </source>
</evidence>
<sequence length="192" mass="20193">MKNLIRPALTLFVVLSVITGVLYPAAITGVAQVVFPDEANGSLIQRQGQVVGSSLIGQSFSGPGYFWGRPSATGPVPNNAAASSGSNYGPQHPALAEAVKARIEAMRVAHPDQAGPVPADLVTSSASGLDPHISPAAAYYQIGRVAKARGLKPEDVQRLVDAHTEYPSWRIFGDRTVNVLKLNMALNAQGRV</sequence>
<dbReference type="PIRSF" id="PIRSF001296">
    <property type="entry name" value="K_ATPase_KdpC"/>
    <property type="match status" value="1"/>
</dbReference>
<keyword evidence="4 11" id="KW-0812">Transmembrane</keyword>
<proteinExistence type="inferred from homology"/>
<keyword evidence="7 11" id="KW-0630">Potassium</keyword>
<keyword evidence="8 11" id="KW-1133">Transmembrane helix</keyword>
<keyword evidence="3 11" id="KW-0633">Potassium transport</keyword>
<comment type="function">
    <text evidence="11">Part of the high-affinity ATP-driven potassium transport (or Kdp) system, which catalyzes the hydrolysis of ATP coupled with the electrogenic transport of potassium into the cytoplasm. This subunit acts as a catalytic chaperone that increases the ATP-binding affinity of the ATP-hydrolyzing subunit KdpB by the formation of a transient KdpB/KdpC/ATP ternary complex.</text>
</comment>
<gene>
    <name evidence="11 12" type="primary">kdpC</name>
    <name evidence="12" type="ORF">GCM10007907_22420</name>
</gene>
<comment type="caution">
    <text evidence="12">The sequence shown here is derived from an EMBL/GenBank/DDBJ whole genome shotgun (WGS) entry which is preliminary data.</text>
</comment>
<keyword evidence="9 11" id="KW-0406">Ion transport</keyword>
<comment type="subunit">
    <text evidence="11">The system is composed of three essential subunits: KdpA, KdpB and KdpC.</text>
</comment>
<dbReference type="EMBL" id="BSOG01000002">
    <property type="protein sequence ID" value="GLR13452.1"/>
    <property type="molecule type" value="Genomic_DNA"/>
</dbReference>
<accession>A0ABQ5YIG4</accession>
<keyword evidence="10 11" id="KW-0472">Membrane</keyword>
<evidence type="ECO:0000313" key="12">
    <source>
        <dbReference type="EMBL" id="GLR13452.1"/>
    </source>
</evidence>
<evidence type="ECO:0000256" key="8">
    <source>
        <dbReference type="ARBA" id="ARBA00022989"/>
    </source>
</evidence>
<evidence type="ECO:0000256" key="7">
    <source>
        <dbReference type="ARBA" id="ARBA00022958"/>
    </source>
</evidence>
<evidence type="ECO:0000256" key="3">
    <source>
        <dbReference type="ARBA" id="ARBA00022538"/>
    </source>
</evidence>
<dbReference type="NCBIfam" id="NF001454">
    <property type="entry name" value="PRK00315.1"/>
    <property type="match status" value="1"/>
</dbReference>
<comment type="subcellular location">
    <subcellularLocation>
        <location evidence="11">Cell membrane</location>
        <topology evidence="11">Single-pass membrane protein</topology>
    </subcellularLocation>
</comment>
<comment type="similarity">
    <text evidence="11">Belongs to the KdpC family.</text>
</comment>